<comment type="function">
    <text evidence="4">Removes the pyruvyl group from chorismate, with concomitant aromatization of the ring, to provide 4-hydroxybenzoate (4HB) for the ubiquinone pathway.</text>
</comment>
<evidence type="ECO:0000313" key="6">
    <source>
        <dbReference type="Proteomes" id="UP000218767"/>
    </source>
</evidence>
<dbReference type="GO" id="GO:0005829">
    <property type="term" value="C:cytosol"/>
    <property type="evidence" value="ECO:0007669"/>
    <property type="project" value="TreeGrafter"/>
</dbReference>
<protein>
    <recommendedName>
        <fullName evidence="4">Probable chorismate pyruvate-lyase</fullName>
        <shortName evidence="4">CL</shortName>
        <shortName evidence="4">CPL</shortName>
        <ecNumber evidence="4">4.1.3.40</ecNumber>
    </recommendedName>
</protein>
<keyword evidence="2 4" id="KW-0831">Ubiquinone biosynthesis</keyword>
<name>A0A2A4X538_9GAMM</name>
<dbReference type="GO" id="GO:0008813">
    <property type="term" value="F:chorismate lyase activity"/>
    <property type="evidence" value="ECO:0007669"/>
    <property type="project" value="UniProtKB-UniRule"/>
</dbReference>
<comment type="similarity">
    <text evidence="4">Belongs to the UbiC family.</text>
</comment>
<dbReference type="PANTHER" id="PTHR38683:SF1">
    <property type="entry name" value="CHORISMATE PYRUVATE-LYASE"/>
    <property type="match status" value="1"/>
</dbReference>
<dbReference type="Gene3D" id="3.40.1410.10">
    <property type="entry name" value="Chorismate lyase-like"/>
    <property type="match status" value="1"/>
</dbReference>
<organism evidence="5 6">
    <name type="scientific">SAR86 cluster bacterium</name>
    <dbReference type="NCBI Taxonomy" id="2030880"/>
    <lineage>
        <taxon>Bacteria</taxon>
        <taxon>Pseudomonadati</taxon>
        <taxon>Pseudomonadota</taxon>
        <taxon>Gammaproteobacteria</taxon>
        <taxon>SAR86 cluster</taxon>
    </lineage>
</organism>
<evidence type="ECO:0000313" key="5">
    <source>
        <dbReference type="EMBL" id="PCI77748.1"/>
    </source>
</evidence>
<keyword evidence="4 5" id="KW-0670">Pyruvate</keyword>
<dbReference type="GO" id="GO:0042866">
    <property type="term" value="P:pyruvate biosynthetic process"/>
    <property type="evidence" value="ECO:0007669"/>
    <property type="project" value="UniProtKB-UniRule"/>
</dbReference>
<reference evidence="6" key="1">
    <citation type="submission" date="2017-08" db="EMBL/GenBank/DDBJ databases">
        <title>A dynamic microbial community with high functional redundancy inhabits the cold, oxic subseafloor aquifer.</title>
        <authorList>
            <person name="Tully B.J."/>
            <person name="Wheat C.G."/>
            <person name="Glazer B.T."/>
            <person name="Huber J.A."/>
        </authorList>
    </citation>
    <scope>NUCLEOTIDE SEQUENCE [LARGE SCALE GENOMIC DNA]</scope>
</reference>
<comment type="caution">
    <text evidence="4">Lacks conserved residue(s) required for the propagation of feature annotation.</text>
</comment>
<gene>
    <name evidence="4" type="primary">ubiC</name>
    <name evidence="5" type="ORF">COB20_07490</name>
</gene>
<dbReference type="InterPro" id="IPR028978">
    <property type="entry name" value="Chorismate_lyase_/UTRA_dom_sf"/>
</dbReference>
<comment type="catalytic activity">
    <reaction evidence="4">
        <text>chorismate = 4-hydroxybenzoate + pyruvate</text>
        <dbReference type="Rhea" id="RHEA:16505"/>
        <dbReference type="ChEBI" id="CHEBI:15361"/>
        <dbReference type="ChEBI" id="CHEBI:17879"/>
        <dbReference type="ChEBI" id="CHEBI:29748"/>
        <dbReference type="EC" id="4.1.3.40"/>
    </reaction>
</comment>
<comment type="caution">
    <text evidence="5">The sequence shown here is derived from an EMBL/GenBank/DDBJ whole genome shotgun (WGS) entry which is preliminary data.</text>
</comment>
<accession>A0A2A4X538</accession>
<dbReference type="PANTHER" id="PTHR38683">
    <property type="entry name" value="CHORISMATE PYRUVATE-LYASE"/>
    <property type="match status" value="1"/>
</dbReference>
<keyword evidence="3 4" id="KW-0456">Lyase</keyword>
<dbReference type="InterPro" id="IPR007440">
    <property type="entry name" value="Chorismate--pyruvate_lyase"/>
</dbReference>
<keyword evidence="1 4" id="KW-0963">Cytoplasm</keyword>
<comment type="pathway">
    <text evidence="4">Cofactor biosynthesis; ubiquinone biosynthesis.</text>
</comment>
<dbReference type="AlphaFoldDB" id="A0A2A4X538"/>
<dbReference type="Pfam" id="PF04345">
    <property type="entry name" value="Chor_lyase"/>
    <property type="match status" value="1"/>
</dbReference>
<dbReference type="HAMAP" id="MF_01632">
    <property type="entry name" value="UbiC"/>
    <property type="match status" value="1"/>
</dbReference>
<dbReference type="EMBL" id="NVUL01000043">
    <property type="protein sequence ID" value="PCI77748.1"/>
    <property type="molecule type" value="Genomic_DNA"/>
</dbReference>
<evidence type="ECO:0000256" key="3">
    <source>
        <dbReference type="ARBA" id="ARBA00023239"/>
    </source>
</evidence>
<dbReference type="GO" id="GO:0006744">
    <property type="term" value="P:ubiquinone biosynthetic process"/>
    <property type="evidence" value="ECO:0007669"/>
    <property type="project" value="UniProtKB-UniRule"/>
</dbReference>
<proteinExistence type="inferred from homology"/>
<dbReference type="UniPathway" id="UPA00232"/>
<sequence>MPLQSKADSNLLLENLLLDVPDISDSSLDWHSEGERRLLAVDAWRQWLFDSSSLTKLLIEKSGGDFRVEVREEEWLLLPNPVVRCCFGPLASDHRFWSRKVVLVGDNTPWVLAHTLIPEFSLTGPLKRVLELNEKPLGEYLFSHPDLIRSGIEITPIAGDSWGRRSLFYLFEKPIMVAEFFLPAILD</sequence>
<comment type="subcellular location">
    <subcellularLocation>
        <location evidence="4">Cytoplasm</location>
    </subcellularLocation>
</comment>
<feature type="binding site" evidence="4">
    <location>
        <position position="99"/>
    </location>
    <ligand>
        <name>substrate</name>
    </ligand>
</feature>
<evidence type="ECO:0000256" key="2">
    <source>
        <dbReference type="ARBA" id="ARBA00022688"/>
    </source>
</evidence>
<feature type="binding site" evidence="4">
    <location>
        <position position="179"/>
    </location>
    <ligand>
        <name>substrate</name>
    </ligand>
</feature>
<evidence type="ECO:0000256" key="1">
    <source>
        <dbReference type="ARBA" id="ARBA00022490"/>
    </source>
</evidence>
<dbReference type="EC" id="4.1.3.40" evidence="4"/>
<dbReference type="SUPFAM" id="SSF64288">
    <property type="entry name" value="Chorismate lyase-like"/>
    <property type="match status" value="1"/>
</dbReference>
<feature type="binding site" evidence="4">
    <location>
        <position position="137"/>
    </location>
    <ligand>
        <name>substrate</name>
    </ligand>
</feature>
<dbReference type="Proteomes" id="UP000218767">
    <property type="component" value="Unassembled WGS sequence"/>
</dbReference>
<evidence type="ECO:0000256" key="4">
    <source>
        <dbReference type="HAMAP-Rule" id="MF_01632"/>
    </source>
</evidence>